<organism evidence="1 2">
    <name type="scientific">Rotaria magnacalcarata</name>
    <dbReference type="NCBI Taxonomy" id="392030"/>
    <lineage>
        <taxon>Eukaryota</taxon>
        <taxon>Metazoa</taxon>
        <taxon>Spiralia</taxon>
        <taxon>Gnathifera</taxon>
        <taxon>Rotifera</taxon>
        <taxon>Eurotatoria</taxon>
        <taxon>Bdelloidea</taxon>
        <taxon>Philodinida</taxon>
        <taxon>Philodinidae</taxon>
        <taxon>Rotaria</taxon>
    </lineage>
</organism>
<accession>A0A8S3FFY0</accession>
<dbReference type="Proteomes" id="UP000681967">
    <property type="component" value="Unassembled WGS sequence"/>
</dbReference>
<protein>
    <submittedName>
        <fullName evidence="1">Uncharacterized protein</fullName>
    </submittedName>
</protein>
<sequence length="128" mass="14983">MYLIGWCSQAIFNDEHYLITGERYLGIFDSTTNNRTGFYSLRNVFDRNCPILSVSFLEQSFVWPDVQPRDDKHPGNFTEISREKQENLSRLLKCPNLLLVDHSAMTTNDNRRQQFSLNISDEGMKKKD</sequence>
<gene>
    <name evidence="1" type="ORF">BYL167_LOCUS66530</name>
</gene>
<proteinExistence type="predicted"/>
<dbReference type="EMBL" id="CAJOBH010243450">
    <property type="protein sequence ID" value="CAF5117199.1"/>
    <property type="molecule type" value="Genomic_DNA"/>
</dbReference>
<comment type="caution">
    <text evidence="1">The sequence shown here is derived from an EMBL/GenBank/DDBJ whole genome shotgun (WGS) entry which is preliminary data.</text>
</comment>
<evidence type="ECO:0000313" key="1">
    <source>
        <dbReference type="EMBL" id="CAF5117199.1"/>
    </source>
</evidence>
<name>A0A8S3FFY0_9BILA</name>
<evidence type="ECO:0000313" key="2">
    <source>
        <dbReference type="Proteomes" id="UP000681967"/>
    </source>
</evidence>
<dbReference type="AlphaFoldDB" id="A0A8S3FFY0"/>
<reference evidence="1" key="1">
    <citation type="submission" date="2021-02" db="EMBL/GenBank/DDBJ databases">
        <authorList>
            <person name="Nowell W R."/>
        </authorList>
    </citation>
    <scope>NUCLEOTIDE SEQUENCE</scope>
</reference>